<dbReference type="RefSeq" id="WP_183898828.1">
    <property type="nucleotide sequence ID" value="NZ_JACIDW010000001.1"/>
</dbReference>
<gene>
    <name evidence="5" type="ORF">GGQ67_000774</name>
</gene>
<evidence type="ECO:0000256" key="1">
    <source>
        <dbReference type="ARBA" id="ARBA00003989"/>
    </source>
</evidence>
<accession>A0A7W6CVH3</accession>
<organism evidence="5 6">
    <name type="scientific">Rhizobium metallidurans</name>
    <dbReference type="NCBI Taxonomy" id="1265931"/>
    <lineage>
        <taxon>Bacteria</taxon>
        <taxon>Pseudomonadati</taxon>
        <taxon>Pseudomonadota</taxon>
        <taxon>Alphaproteobacteria</taxon>
        <taxon>Hyphomicrobiales</taxon>
        <taxon>Rhizobiaceae</taxon>
        <taxon>Rhizobium/Agrobacterium group</taxon>
        <taxon>Rhizobium</taxon>
    </lineage>
</organism>
<dbReference type="InterPro" id="IPR018893">
    <property type="entry name" value="T8SS_CsgF"/>
</dbReference>
<feature type="chain" id="PRO_5031446826" description="Curli production assembly/transport component CsgF" evidence="4">
    <location>
        <begin position="24"/>
        <end position="141"/>
    </location>
</feature>
<reference evidence="5 6" key="1">
    <citation type="submission" date="2020-08" db="EMBL/GenBank/DDBJ databases">
        <title>Genomic Encyclopedia of Type Strains, Phase IV (KMG-IV): sequencing the most valuable type-strain genomes for metagenomic binning, comparative biology and taxonomic classification.</title>
        <authorList>
            <person name="Goeker M."/>
        </authorList>
    </citation>
    <scope>NUCLEOTIDE SEQUENCE [LARGE SCALE GENOMIC DNA]</scope>
    <source>
        <strain evidence="5 6">DSM 26575</strain>
    </source>
</reference>
<keyword evidence="3 4" id="KW-0732">Signal</keyword>
<proteinExistence type="predicted"/>
<evidence type="ECO:0000256" key="3">
    <source>
        <dbReference type="ARBA" id="ARBA00022729"/>
    </source>
</evidence>
<evidence type="ECO:0000256" key="4">
    <source>
        <dbReference type="SAM" id="SignalP"/>
    </source>
</evidence>
<dbReference type="Pfam" id="PF10614">
    <property type="entry name" value="CsgF"/>
    <property type="match status" value="1"/>
</dbReference>
<dbReference type="EMBL" id="JACIDW010000001">
    <property type="protein sequence ID" value="MBB3963156.1"/>
    <property type="molecule type" value="Genomic_DNA"/>
</dbReference>
<dbReference type="PROSITE" id="PS51257">
    <property type="entry name" value="PROKAR_LIPOPROTEIN"/>
    <property type="match status" value="1"/>
</dbReference>
<evidence type="ECO:0000313" key="6">
    <source>
        <dbReference type="Proteomes" id="UP000582090"/>
    </source>
</evidence>
<keyword evidence="6" id="KW-1185">Reference proteome</keyword>
<feature type="signal peptide" evidence="4">
    <location>
        <begin position="1"/>
        <end position="23"/>
    </location>
</feature>
<dbReference type="AlphaFoldDB" id="A0A7W6CVH3"/>
<comment type="caution">
    <text evidence="5">The sequence shown here is derived from an EMBL/GenBank/DDBJ whole genome shotgun (WGS) entry which is preliminary data.</text>
</comment>
<name>A0A7W6CVH3_9HYPH</name>
<evidence type="ECO:0000313" key="5">
    <source>
        <dbReference type="EMBL" id="MBB3963156.1"/>
    </source>
</evidence>
<sequence>MAQRLRSVVGGLAVLLSACAAQAGSLVYTPVNPAFGGSPLNGNWMMSQADAQNQFKESGKSAISGPSALTPGQMFANQLTSQLYASLANQITESLFGANAQTSGSYTLAGTTISFVRVGGEIQITINDGSTITNVTVPATP</sequence>
<dbReference type="Proteomes" id="UP000582090">
    <property type="component" value="Unassembled WGS sequence"/>
</dbReference>
<evidence type="ECO:0000256" key="2">
    <source>
        <dbReference type="ARBA" id="ARBA00014031"/>
    </source>
</evidence>
<protein>
    <recommendedName>
        <fullName evidence="2">Curli production assembly/transport component CsgF</fullName>
    </recommendedName>
</protein>
<comment type="function">
    <text evidence="1">May be involved in the biogenesis of curli organelles.</text>
</comment>